<name>A0A8H4N704_9PEZI</name>
<evidence type="ECO:0000313" key="3">
    <source>
        <dbReference type="EMBL" id="KAF4309568.1"/>
    </source>
</evidence>
<keyword evidence="2" id="KW-0812">Transmembrane</keyword>
<evidence type="ECO:0000313" key="4">
    <source>
        <dbReference type="Proteomes" id="UP000572817"/>
    </source>
</evidence>
<dbReference type="PANTHER" id="PTHR42877">
    <property type="entry name" value="L-ORNITHINE N(5)-MONOOXYGENASE-RELATED"/>
    <property type="match status" value="1"/>
</dbReference>
<dbReference type="Pfam" id="PF13450">
    <property type="entry name" value="NAD_binding_8"/>
    <property type="match status" value="1"/>
</dbReference>
<dbReference type="PANTHER" id="PTHR42877:SF7">
    <property type="entry name" value="FLAVIN-BINDING MONOOXYGENASE-RELATED"/>
    <property type="match status" value="1"/>
</dbReference>
<dbReference type="Gene3D" id="3.50.50.60">
    <property type="entry name" value="FAD/NAD(P)-binding domain"/>
    <property type="match status" value="2"/>
</dbReference>
<accession>A0A8H4N704</accession>
<protein>
    <recommendedName>
        <fullName evidence="5">Flavin-binding monooxygenase protein</fullName>
    </recommendedName>
</protein>
<dbReference type="InterPro" id="IPR051209">
    <property type="entry name" value="FAD-bind_Monooxygenase_sf"/>
</dbReference>
<gene>
    <name evidence="3" type="ORF">GTA08_BOTSDO01834</name>
</gene>
<feature type="transmembrane region" description="Helical" evidence="2">
    <location>
        <begin position="21"/>
        <end position="39"/>
    </location>
</feature>
<keyword evidence="4" id="KW-1185">Reference proteome</keyword>
<dbReference type="InterPro" id="IPR036188">
    <property type="entry name" value="FAD/NAD-bd_sf"/>
</dbReference>
<dbReference type="Proteomes" id="UP000572817">
    <property type="component" value="Unassembled WGS sequence"/>
</dbReference>
<evidence type="ECO:0000256" key="2">
    <source>
        <dbReference type="SAM" id="Phobius"/>
    </source>
</evidence>
<proteinExistence type="inferred from homology"/>
<dbReference type="AlphaFoldDB" id="A0A8H4N704"/>
<comment type="similarity">
    <text evidence="1">Belongs to the FAD-binding monooxygenase family.</text>
</comment>
<comment type="caution">
    <text evidence="3">The sequence shown here is derived from an EMBL/GenBank/DDBJ whole genome shotgun (WGS) entry which is preliminary data.</text>
</comment>
<evidence type="ECO:0000256" key="1">
    <source>
        <dbReference type="ARBA" id="ARBA00010139"/>
    </source>
</evidence>
<keyword evidence="2" id="KW-0472">Membrane</keyword>
<dbReference type="OrthoDB" id="74360at2759"/>
<evidence type="ECO:0008006" key="5">
    <source>
        <dbReference type="Google" id="ProtNLM"/>
    </source>
</evidence>
<keyword evidence="2" id="KW-1133">Transmembrane helix</keyword>
<dbReference type="SUPFAM" id="SSF51905">
    <property type="entry name" value="FAD/NAD(P)-binding domain"/>
    <property type="match status" value="3"/>
</dbReference>
<dbReference type="EMBL" id="WWBZ02000016">
    <property type="protein sequence ID" value="KAF4309568.1"/>
    <property type="molecule type" value="Genomic_DNA"/>
</dbReference>
<sequence>MTVSFKEDKNADRPINSARPLRVVCVGAGISGILIGIELPKLIPNLELIILDKNEEIGGTWFENRYPGVACDVPAHAYQLSFESNPAWSHYYATGAEILRYWKAVAAKYGIDQYLRLGREVREARWHDGVRQWLVEVHNKFSGRAELIAADVLIMAEGELNRWSWPDIEGLKDFKGSLVHSAAWPESFDHKGKRVAVIGAGSTGIQIVPAMQPDVAQLYHYIRGRNWVSPRFSDGQLRARAGDAENCAFSRDEVKQWLNDPELYLDFRKAIEQETQADFRLAFSNTPLQHATTARLEKVMRERLAARPELADRLIPSFPPLCKRLTPGPGFLESLSAPNVEPVFDPITRVVPKGIVTEDDTLREVDAIVCATGFDTDFRHRLPVFGAGARSLHDKWADFPSSYLGVTVDEFPNFFVMLGPNSTQGAGSLLIQLEHSARYVAQCVKKLSVGNVETMTPKPAAVEKFVQFGEKWFKNTVFGAGCSSWYKSGPQGRVAALWPGSSLHCIEALKTPRFEDFDYTYVDNDEFGWFGNGFSEKDLDQDADKSYYITPNMIDVERLLLKAE</sequence>
<reference evidence="3" key="1">
    <citation type="submission" date="2020-04" db="EMBL/GenBank/DDBJ databases">
        <title>Genome Assembly and Annotation of Botryosphaeria dothidea sdau 11-99, a Latent Pathogen of Apple Fruit Ring Rot in China.</title>
        <authorList>
            <person name="Yu C."/>
            <person name="Diao Y."/>
            <person name="Lu Q."/>
            <person name="Zhao J."/>
            <person name="Cui S."/>
            <person name="Peng C."/>
            <person name="He B."/>
            <person name="Liu H."/>
        </authorList>
    </citation>
    <scope>NUCLEOTIDE SEQUENCE [LARGE SCALE GENOMIC DNA]</scope>
    <source>
        <strain evidence="3">Sdau11-99</strain>
    </source>
</reference>
<organism evidence="3 4">
    <name type="scientific">Botryosphaeria dothidea</name>
    <dbReference type="NCBI Taxonomy" id="55169"/>
    <lineage>
        <taxon>Eukaryota</taxon>
        <taxon>Fungi</taxon>
        <taxon>Dikarya</taxon>
        <taxon>Ascomycota</taxon>
        <taxon>Pezizomycotina</taxon>
        <taxon>Dothideomycetes</taxon>
        <taxon>Dothideomycetes incertae sedis</taxon>
        <taxon>Botryosphaeriales</taxon>
        <taxon>Botryosphaeriaceae</taxon>
        <taxon>Botryosphaeria</taxon>
    </lineage>
</organism>